<evidence type="ECO:0000313" key="5">
    <source>
        <dbReference type="Proteomes" id="UP000321514"/>
    </source>
</evidence>
<organism evidence="2 5">
    <name type="scientific">Myxococcus fulvus</name>
    <dbReference type="NCBI Taxonomy" id="33"/>
    <lineage>
        <taxon>Bacteria</taxon>
        <taxon>Pseudomonadati</taxon>
        <taxon>Myxococcota</taxon>
        <taxon>Myxococcia</taxon>
        <taxon>Myxococcales</taxon>
        <taxon>Cystobacterineae</taxon>
        <taxon>Myxococcaceae</taxon>
        <taxon>Myxococcus</taxon>
    </lineage>
</organism>
<reference evidence="3 4" key="1">
    <citation type="submission" date="2016-10" db="EMBL/GenBank/DDBJ databases">
        <authorList>
            <person name="Varghese N."/>
            <person name="Submissions S."/>
        </authorList>
    </citation>
    <scope>NUCLEOTIDE SEQUENCE [LARGE SCALE GENOMIC DNA]</scope>
    <source>
        <strain evidence="3 4">DSM 16525</strain>
    </source>
</reference>
<dbReference type="EMBL" id="BJXR01000034">
    <property type="protein sequence ID" value="GEN09670.1"/>
    <property type="molecule type" value="Genomic_DNA"/>
</dbReference>
<evidence type="ECO:0000313" key="4">
    <source>
        <dbReference type="Proteomes" id="UP000183760"/>
    </source>
</evidence>
<evidence type="ECO:0000256" key="1">
    <source>
        <dbReference type="SAM" id="SignalP"/>
    </source>
</evidence>
<dbReference type="RefSeq" id="WP_143097348.1">
    <property type="nucleotide sequence ID" value="NZ_BJXR01000034.1"/>
</dbReference>
<evidence type="ECO:0000313" key="2">
    <source>
        <dbReference type="EMBL" id="GEN09670.1"/>
    </source>
</evidence>
<protein>
    <recommendedName>
        <fullName evidence="6">Lipoprotein</fullName>
    </recommendedName>
</protein>
<feature type="chain" id="PRO_5023114542" description="Lipoprotein" evidence="1">
    <location>
        <begin position="24"/>
        <end position="330"/>
    </location>
</feature>
<keyword evidence="4" id="KW-1185">Reference proteome</keyword>
<dbReference type="EMBL" id="FOIB01000009">
    <property type="protein sequence ID" value="SEU33600.1"/>
    <property type="molecule type" value="Genomic_DNA"/>
</dbReference>
<accession>A0A511T669</accession>
<sequence length="330" mass="34866">MNALRYGLVTGAALCLWAGLAAAQQQPLTGVYAKEGGTLVVLEGDGQTLVQYGSTFPQGQSMGACECTFAVQKKTSPKSWALTTFQSQGKWTLDLEPSKLVLKGPGTDCCGAGWSGQDSFSRPFTRALSTCTVKAKEARLQPLDGTRQGPTVVSGDKVEAHAASPLPDVVPVRVVKGTQVVTGLLPGGELECGTQAAGVEAASSGALKALAGKWLQVRRKGKGYLIEEWCGANTPSVTVDAAGSILIDFGQDDLTGQVKSVKPEARGGSTLQVAYPSGASETLKWTVTDAKRNVMRVQGGKDYFREGYLYVRDDARKDIPVKAEVCEEEE</sequence>
<comment type="caution">
    <text evidence="2">The sequence shown here is derived from an EMBL/GenBank/DDBJ whole genome shotgun (WGS) entry which is preliminary data.</text>
</comment>
<gene>
    <name evidence="2" type="ORF">MFU01_47070</name>
    <name evidence="3" type="ORF">SAMN05443572_109323</name>
</gene>
<proteinExistence type="predicted"/>
<feature type="signal peptide" evidence="1">
    <location>
        <begin position="1"/>
        <end position="23"/>
    </location>
</feature>
<dbReference type="OrthoDB" id="5503334at2"/>
<reference evidence="2 5" key="2">
    <citation type="submission" date="2019-07" db="EMBL/GenBank/DDBJ databases">
        <title>Whole genome shotgun sequence of Myxococcus fulvus NBRC 100333.</title>
        <authorList>
            <person name="Hosoyama A."/>
            <person name="Uohara A."/>
            <person name="Ohji S."/>
            <person name="Ichikawa N."/>
        </authorList>
    </citation>
    <scope>NUCLEOTIDE SEQUENCE [LARGE SCALE GENOMIC DNA]</scope>
    <source>
        <strain evidence="2 5">NBRC 100333</strain>
    </source>
</reference>
<name>A0A511T669_MYXFU</name>
<evidence type="ECO:0000313" key="3">
    <source>
        <dbReference type="EMBL" id="SEU33600.1"/>
    </source>
</evidence>
<dbReference type="Proteomes" id="UP000321514">
    <property type="component" value="Unassembled WGS sequence"/>
</dbReference>
<dbReference type="AlphaFoldDB" id="A0A511T669"/>
<keyword evidence="1" id="KW-0732">Signal</keyword>
<dbReference type="Proteomes" id="UP000183760">
    <property type="component" value="Unassembled WGS sequence"/>
</dbReference>
<evidence type="ECO:0008006" key="6">
    <source>
        <dbReference type="Google" id="ProtNLM"/>
    </source>
</evidence>